<sequence>MSGDSKQEKSQNPLISEIEQNLPENTPENPQPRLFKVTKADLYEHTQYTKTFPKNLDVKAPIVEDYQNVGTLTEDGVDYEVTKTDPKGEEKITENGYLLGGRQYILSTFTLPGRGKKLFVLGTEAAKFLNSRDAFVLFNKYKQLCKSTASDEERKFLEKCNFSISKIKSRSVAFTSARNLYMVFGARILKKGKRIVDDYWEDSAKEQGFKETDQVFPVDRNTTVPKPEVLKPKPAPKPLPKAPKVTFINPLPPIEDRRDYLTTFSQGNPIQVLPGQGITGGLELASVATIPKYKNEHTGGVKHRSILSTLSTSSSTPSLSTQSTTIPINDSLVGEKSPGGLLYYHSSVIKRINQDDSEKIKEIEYLHGTVETNNYIALARKPREKQWNYYWQVKSGTPLGLTEKDKDKYFQEQEESLKEIKEETIYNELLYCDQIIKKRKIPNPNYIKHGNIEAPKPPYYEKPIEDQPQNEQQQIPQSLNGQPSISGQINPNGQPTSIPNQIPSGTPISQPYHITDPQQTTRFPTQSIPQQHVGFVQGGIPQGLPTGIPQQNVYGQYGR</sequence>
<dbReference type="Proteomes" id="UP000009328">
    <property type="component" value="Unassembled WGS sequence"/>
</dbReference>
<feature type="compositionally biased region" description="Polar residues" evidence="1">
    <location>
        <begin position="548"/>
        <end position="559"/>
    </location>
</feature>
<dbReference type="InParanoid" id="K0KA55"/>
<feature type="region of interest" description="Disordered" evidence="1">
    <location>
        <begin position="444"/>
        <end position="559"/>
    </location>
</feature>
<dbReference type="eggNOG" id="ENOG502QVDZ">
    <property type="taxonomic scope" value="Eukaryota"/>
</dbReference>
<dbReference type="Pfam" id="PF08624">
    <property type="entry name" value="CRC_subunit"/>
    <property type="match status" value="1"/>
</dbReference>
<dbReference type="STRING" id="1206466.K0KA55"/>
<dbReference type="HOGENOM" id="CLU_487629_0_0_1"/>
<keyword evidence="3" id="KW-1185">Reference proteome</keyword>
<reference evidence="2 3" key="1">
    <citation type="journal article" date="2012" name="Eukaryot. Cell">
        <title>Draft genome sequence of Wickerhamomyces ciferrii NRRL Y-1031 F-60-10.</title>
        <authorList>
            <person name="Schneider J."/>
            <person name="Andrea H."/>
            <person name="Blom J."/>
            <person name="Jaenicke S."/>
            <person name="Ruckert C."/>
            <person name="Schorsch C."/>
            <person name="Szczepanowski R."/>
            <person name="Farwick M."/>
            <person name="Goesmann A."/>
            <person name="Puhler A."/>
            <person name="Schaffer S."/>
            <person name="Tauch A."/>
            <person name="Kohler T."/>
            <person name="Brinkrolf K."/>
        </authorList>
    </citation>
    <scope>NUCLEOTIDE SEQUENCE [LARGE SCALE GENOMIC DNA]</scope>
    <source>
        <strain evidence="3">ATCC 14091 / BCRC 22168 / CBS 111 / JCM 3599 / NBRC 0793 / NRRL Y-1031 F-60-10</strain>
    </source>
</reference>
<dbReference type="AlphaFoldDB" id="K0KA55"/>
<dbReference type="InterPro" id="IPR013933">
    <property type="entry name" value="CRC_Rsc7/Swp82"/>
</dbReference>
<comment type="caution">
    <text evidence="2">The sequence shown here is derived from an EMBL/GenBank/DDBJ whole genome shotgun (WGS) entry which is preliminary data.</text>
</comment>
<evidence type="ECO:0000313" key="2">
    <source>
        <dbReference type="EMBL" id="CCH41805.1"/>
    </source>
</evidence>
<organism evidence="2 3">
    <name type="scientific">Wickerhamomyces ciferrii (strain ATCC 14091 / BCRC 22168 / CBS 111 / JCM 3599 / NBRC 0793 / NRRL Y-1031 F-60-10)</name>
    <name type="common">Yeast</name>
    <name type="synonym">Pichia ciferrii</name>
    <dbReference type="NCBI Taxonomy" id="1206466"/>
    <lineage>
        <taxon>Eukaryota</taxon>
        <taxon>Fungi</taxon>
        <taxon>Dikarya</taxon>
        <taxon>Ascomycota</taxon>
        <taxon>Saccharomycotina</taxon>
        <taxon>Saccharomycetes</taxon>
        <taxon>Phaffomycetales</taxon>
        <taxon>Wickerhamomycetaceae</taxon>
        <taxon>Wickerhamomyces</taxon>
    </lineage>
</organism>
<feature type="compositionally biased region" description="Polar residues" evidence="1">
    <location>
        <begin position="516"/>
        <end position="530"/>
    </location>
</feature>
<evidence type="ECO:0000313" key="3">
    <source>
        <dbReference type="Proteomes" id="UP000009328"/>
    </source>
</evidence>
<accession>K0KA55</accession>
<gene>
    <name evidence="2" type="ORF">BN7_1344</name>
</gene>
<name>K0KA55_WICCF</name>
<proteinExistence type="predicted"/>
<feature type="region of interest" description="Disordered" evidence="1">
    <location>
        <begin position="1"/>
        <end position="32"/>
    </location>
</feature>
<evidence type="ECO:0000256" key="1">
    <source>
        <dbReference type="SAM" id="MobiDB-lite"/>
    </source>
</evidence>
<dbReference type="EMBL" id="CAIF01000029">
    <property type="protein sequence ID" value="CCH41805.1"/>
    <property type="molecule type" value="Genomic_DNA"/>
</dbReference>
<dbReference type="FunCoup" id="K0KA55">
    <property type="interactions" value="177"/>
</dbReference>
<feature type="compositionally biased region" description="Polar residues" evidence="1">
    <location>
        <begin position="10"/>
        <end position="28"/>
    </location>
</feature>
<feature type="compositionally biased region" description="Low complexity" evidence="1">
    <location>
        <begin position="466"/>
        <end position="477"/>
    </location>
</feature>
<feature type="compositionally biased region" description="Polar residues" evidence="1">
    <location>
        <begin position="478"/>
        <end position="509"/>
    </location>
</feature>
<feature type="region of interest" description="Disordered" evidence="1">
    <location>
        <begin position="222"/>
        <end position="248"/>
    </location>
</feature>
<protein>
    <submittedName>
        <fullName evidence="2">SWI/SNF global transcription activator complex component SWP82</fullName>
    </submittedName>
</protein>